<keyword evidence="2" id="KW-1185">Reference proteome</keyword>
<dbReference type="EMBL" id="CP002017">
    <property type="protein sequence ID" value="ADG06496.1"/>
    <property type="molecule type" value="Genomic_DNA"/>
</dbReference>
<reference evidence="1 2" key="1">
    <citation type="journal article" date="2011" name="Stand. Genomic Sci.">
        <title>Complete genome sequence of the thermophilic, hydrogen-oxidizing Bacillus tusciae type strain (T2) and reclassification in the new genus, Kyrpidia gen. nov. as Kyrpidia tusciae comb. nov. and emendation of the family Alicyclobacillaceae da Costa and Rainey, 2010.</title>
        <authorList>
            <person name="Klenk H.P."/>
            <person name="Lapidus A."/>
            <person name="Chertkov O."/>
            <person name="Copeland A."/>
            <person name="Del Rio T.G."/>
            <person name="Nolan M."/>
            <person name="Lucas S."/>
            <person name="Chen F."/>
            <person name="Tice H."/>
            <person name="Cheng J.F."/>
            <person name="Han C."/>
            <person name="Bruce D."/>
            <person name="Goodwin L."/>
            <person name="Pitluck S."/>
            <person name="Pati A."/>
            <person name="Ivanova N."/>
            <person name="Mavromatis K."/>
            <person name="Daum C."/>
            <person name="Chen A."/>
            <person name="Palaniappan K."/>
            <person name="Chang Y.J."/>
            <person name="Land M."/>
            <person name="Hauser L."/>
            <person name="Jeffries C.D."/>
            <person name="Detter J.C."/>
            <person name="Rohde M."/>
            <person name="Abt B."/>
            <person name="Pukall R."/>
            <person name="Goker M."/>
            <person name="Bristow J."/>
            <person name="Markowitz V."/>
            <person name="Hugenholtz P."/>
            <person name="Eisen J.A."/>
        </authorList>
    </citation>
    <scope>NUCLEOTIDE SEQUENCE [LARGE SCALE GENOMIC DNA]</scope>
    <source>
        <strain evidence="1 2">DSM 2912</strain>
    </source>
</reference>
<accession>D5WQ87</accession>
<sequence>MAAPLPDAEASPVPMDGCLLLQWGEDSRKVPVSGPGERGMRIEWHEFVILEIL</sequence>
<evidence type="ECO:0000313" key="2">
    <source>
        <dbReference type="Proteomes" id="UP000002368"/>
    </source>
</evidence>
<protein>
    <submittedName>
        <fullName evidence="1">Uncharacterized protein</fullName>
    </submittedName>
</protein>
<organism evidence="1 2">
    <name type="scientific">Kyrpidia tusciae (strain DSM 2912 / NBRC 15312 / T2)</name>
    <name type="common">Bacillus tusciae</name>
    <dbReference type="NCBI Taxonomy" id="562970"/>
    <lineage>
        <taxon>Bacteria</taxon>
        <taxon>Bacillati</taxon>
        <taxon>Bacillota</taxon>
        <taxon>Bacilli</taxon>
        <taxon>Bacillales</taxon>
        <taxon>Alicyclobacillaceae</taxon>
        <taxon>Kyrpidia</taxon>
    </lineage>
</organism>
<name>D5WQ87_KYRT2</name>
<proteinExistence type="predicted"/>
<dbReference type="KEGG" id="bts:Btus_1796"/>
<dbReference type="AlphaFoldDB" id="D5WQ87"/>
<dbReference type="HOGENOM" id="CLU_3062603_0_0_9"/>
<evidence type="ECO:0000313" key="1">
    <source>
        <dbReference type="EMBL" id="ADG06496.1"/>
    </source>
</evidence>
<dbReference type="STRING" id="562970.Btus_1796"/>
<gene>
    <name evidence="1" type="ordered locus">Btus_1796</name>
</gene>
<dbReference type="Proteomes" id="UP000002368">
    <property type="component" value="Chromosome"/>
</dbReference>